<dbReference type="Gene3D" id="3.40.190.10">
    <property type="entry name" value="Periplasmic binding protein-like II"/>
    <property type="match status" value="3"/>
</dbReference>
<comment type="subcellular location">
    <subcellularLocation>
        <location evidence="1">Periplasm</location>
    </subcellularLocation>
</comment>
<evidence type="ECO:0000313" key="10">
    <source>
        <dbReference type="Proteomes" id="UP001150001"/>
    </source>
</evidence>
<evidence type="ECO:0000313" key="9">
    <source>
        <dbReference type="Proteomes" id="UP000501443"/>
    </source>
</evidence>
<proteinExistence type="inferred from homology"/>
<reference evidence="6 8" key="1">
    <citation type="submission" date="2016-03" db="EMBL/GenBank/DDBJ databases">
        <title>Draft genome sequence of the Vibrio tubiashii subs. europaeus.</title>
        <authorList>
            <person name="Spinard E."/>
            <person name="Dubert J."/>
            <person name="Nelson D.R."/>
            <person name="Barja J.L."/>
        </authorList>
    </citation>
    <scope>NUCLEOTIDE SEQUENCE [LARGE SCALE GENOMIC DNA]</scope>
    <source>
        <strain evidence="8">PP-638</strain>
        <strain evidence="6">PP2-638</strain>
    </source>
</reference>
<dbReference type="EMBL" id="CP053543">
    <property type="protein sequence ID" value="QJY39310.1"/>
    <property type="molecule type" value="Genomic_DNA"/>
</dbReference>
<dbReference type="Proteomes" id="UP001150001">
    <property type="component" value="Unassembled WGS sequence"/>
</dbReference>
<dbReference type="AlphaFoldDB" id="A0A178J8K4"/>
<dbReference type="Proteomes" id="UP000094761">
    <property type="component" value="Unassembled WGS sequence"/>
</dbReference>
<reference evidence="5" key="3">
    <citation type="submission" date="2022-11" db="EMBL/GenBank/DDBJ databases">
        <title>Role of the vibriolysin VemA secreted by the emergent pathogen Vibrio europaeus in the colonization of Manila clam mucus.</title>
        <authorList>
            <person name="Martinez C."/>
            <person name="Rodriguez S."/>
            <person name="Vences A."/>
            <person name="Barja J.L."/>
            <person name="Toranzo A.E."/>
            <person name="Dubert J."/>
        </authorList>
    </citation>
    <scope>NUCLEOTIDE SEQUENCE</scope>
    <source>
        <strain evidence="5">3454</strain>
    </source>
</reference>
<dbReference type="EMBL" id="LUAX01000007">
    <property type="protein sequence ID" value="OAM98125.1"/>
    <property type="molecule type" value="Genomic_DNA"/>
</dbReference>
<dbReference type="GO" id="GO:0042597">
    <property type="term" value="C:periplasmic space"/>
    <property type="evidence" value="ECO:0007669"/>
    <property type="project" value="UniProtKB-SubCell"/>
</dbReference>
<organism evidence="6 8">
    <name type="scientific">Vibrio europaeus</name>
    <dbReference type="NCBI Taxonomy" id="300876"/>
    <lineage>
        <taxon>Bacteria</taxon>
        <taxon>Pseudomonadati</taxon>
        <taxon>Pseudomonadota</taxon>
        <taxon>Gammaproteobacteria</taxon>
        <taxon>Vibrionales</taxon>
        <taxon>Vibrionaceae</taxon>
        <taxon>Vibrio</taxon>
        <taxon>Vibrio oreintalis group</taxon>
    </lineage>
</organism>
<evidence type="ECO:0000259" key="4">
    <source>
        <dbReference type="Pfam" id="PF09084"/>
    </source>
</evidence>
<gene>
    <name evidence="6" type="ORF">AZ468_21650</name>
    <name evidence="7" type="ORF">HOO69_22525</name>
    <name evidence="5" type="ORF">OPW20_03090</name>
</gene>
<dbReference type="SUPFAM" id="SSF53850">
    <property type="entry name" value="Periplasmic binding protein-like II"/>
    <property type="match status" value="1"/>
</dbReference>
<evidence type="ECO:0000313" key="6">
    <source>
        <dbReference type="EMBL" id="OAM98125.1"/>
    </source>
</evidence>
<dbReference type="GeneID" id="78078337"/>
<accession>A0A178J8K4</accession>
<dbReference type="GO" id="GO:0042918">
    <property type="term" value="P:alkanesulfonate transmembrane transport"/>
    <property type="evidence" value="ECO:0007669"/>
    <property type="project" value="TreeGrafter"/>
</dbReference>
<dbReference type="Proteomes" id="UP000501443">
    <property type="component" value="Chromosome 2"/>
</dbReference>
<evidence type="ECO:0000256" key="3">
    <source>
        <dbReference type="ARBA" id="ARBA00022729"/>
    </source>
</evidence>
<dbReference type="EMBL" id="JAPFIT010000010">
    <property type="protein sequence ID" value="MDC5739034.1"/>
    <property type="molecule type" value="Genomic_DNA"/>
</dbReference>
<dbReference type="Pfam" id="PF09084">
    <property type="entry name" value="NMT1"/>
    <property type="match status" value="1"/>
</dbReference>
<evidence type="ECO:0000313" key="7">
    <source>
        <dbReference type="EMBL" id="QJY39310.1"/>
    </source>
</evidence>
<dbReference type="OrthoDB" id="6212007at2"/>
<feature type="domain" description="SsuA/THI5-like" evidence="4">
    <location>
        <begin position="48"/>
        <end position="259"/>
    </location>
</feature>
<keyword evidence="10" id="KW-1185">Reference proteome</keyword>
<name>A0A178J8K4_9VIBR</name>
<evidence type="ECO:0000256" key="1">
    <source>
        <dbReference type="ARBA" id="ARBA00004418"/>
    </source>
</evidence>
<keyword evidence="3" id="KW-0732">Signal</keyword>
<sequence>MPVFKSKKLALGVSVLVLCTVVAGVIIGMKVDKKTSSSHIKIGVSLTPSSSPFLIAEQLGLFKHFGLDATLFPCSSGAACTQLMLDQSVDYAIASESVVMFQSFERDDLTLLASFVESDNDLKLLTLTPVNIRSVADLDGKRVGIVKGTASEFYFDSVLISNSAQEIEVEKIYLQPHELVPALLSYRVEAISAWEPMGFEANLLSVSEVYNLGTKGVYQLSFNLITRSPYLEFVGDEPIRLLRALDMANEWINSNPDKALSIISQRLDIPLNQIEWSWDDYLFRLSLGNSLLSNLQLQSRWAIENGFVEDTPPDFRQILYSYPYQQAVALRD</sequence>
<reference evidence="7 9" key="2">
    <citation type="submission" date="2020-05" db="EMBL/GenBank/DDBJ databases">
        <title>First description outside Europe of the emergent pathogen for shellfish aquaculture Vibrio europaeus.</title>
        <authorList>
            <person name="Dubert J."/>
            <person name="Rojas R."/>
        </authorList>
    </citation>
    <scope>NUCLEOTIDE SEQUENCE [LARGE SCALE GENOMIC DNA]</scope>
    <source>
        <strain evidence="7 9">NPI-1</strain>
    </source>
</reference>
<evidence type="ECO:0000313" key="5">
    <source>
        <dbReference type="EMBL" id="MDC5739034.1"/>
    </source>
</evidence>
<comment type="similarity">
    <text evidence="2">Belongs to the bacterial solute-binding protein SsuA/TauA family.</text>
</comment>
<dbReference type="InterPro" id="IPR015168">
    <property type="entry name" value="SsuA/THI5"/>
</dbReference>
<dbReference type="PANTHER" id="PTHR30024:SF47">
    <property type="entry name" value="TAURINE-BINDING PERIPLASMIC PROTEIN"/>
    <property type="match status" value="1"/>
</dbReference>
<protein>
    <submittedName>
        <fullName evidence="5">ABC transporter substrate-binding protein</fullName>
    </submittedName>
    <submittedName>
        <fullName evidence="6">Taurine-binding protein</fullName>
    </submittedName>
</protein>
<evidence type="ECO:0000313" key="8">
    <source>
        <dbReference type="Proteomes" id="UP000094761"/>
    </source>
</evidence>
<dbReference type="PANTHER" id="PTHR30024">
    <property type="entry name" value="ALIPHATIC SULFONATES-BINDING PROTEIN-RELATED"/>
    <property type="match status" value="1"/>
</dbReference>
<dbReference type="RefSeq" id="WP_069669273.1">
    <property type="nucleotide sequence ID" value="NZ_CP053543.1"/>
</dbReference>
<evidence type="ECO:0000256" key="2">
    <source>
        <dbReference type="ARBA" id="ARBA00010742"/>
    </source>
</evidence>